<dbReference type="InterPro" id="IPR036249">
    <property type="entry name" value="Thioredoxin-like_sf"/>
</dbReference>
<dbReference type="Pfam" id="PF08534">
    <property type="entry name" value="Redoxin"/>
    <property type="match status" value="1"/>
</dbReference>
<organism evidence="6 7">
    <name type="scientific">Hungatella hathewayi</name>
    <dbReference type="NCBI Taxonomy" id="154046"/>
    <lineage>
        <taxon>Bacteria</taxon>
        <taxon>Bacillati</taxon>
        <taxon>Bacillota</taxon>
        <taxon>Clostridia</taxon>
        <taxon>Lachnospirales</taxon>
        <taxon>Lachnospiraceae</taxon>
        <taxon>Hungatella</taxon>
    </lineage>
</organism>
<reference evidence="6 7" key="1">
    <citation type="submission" date="2018-08" db="EMBL/GenBank/DDBJ databases">
        <title>A genome reference for cultivated species of the human gut microbiota.</title>
        <authorList>
            <person name="Zou Y."/>
            <person name="Xue W."/>
            <person name="Luo G."/>
        </authorList>
    </citation>
    <scope>NUCLEOTIDE SEQUENCE [LARGE SCALE GENOMIC DNA]</scope>
    <source>
        <strain evidence="6 7">TF05-11AC</strain>
    </source>
</reference>
<evidence type="ECO:0000256" key="5">
    <source>
        <dbReference type="ARBA" id="ARBA00023284"/>
    </source>
</evidence>
<dbReference type="InterPro" id="IPR013766">
    <property type="entry name" value="Thioredoxin_domain"/>
</dbReference>
<comment type="caution">
    <text evidence="6">The sequence shown here is derived from an EMBL/GenBank/DDBJ whole genome shotgun (WGS) entry which is preliminary data.</text>
</comment>
<dbReference type="GO" id="GO:0017004">
    <property type="term" value="P:cytochrome complex assembly"/>
    <property type="evidence" value="ECO:0007669"/>
    <property type="project" value="UniProtKB-KW"/>
</dbReference>
<proteinExistence type="predicted"/>
<evidence type="ECO:0000256" key="2">
    <source>
        <dbReference type="ARBA" id="ARBA00022748"/>
    </source>
</evidence>
<dbReference type="AlphaFoldDB" id="A0A3E4TKJ4"/>
<dbReference type="Gene3D" id="3.40.30.10">
    <property type="entry name" value="Glutaredoxin"/>
    <property type="match status" value="1"/>
</dbReference>
<dbReference type="SUPFAM" id="SSF52833">
    <property type="entry name" value="Thioredoxin-like"/>
    <property type="match status" value="1"/>
</dbReference>
<keyword evidence="3" id="KW-0735">Signal-anchor</keyword>
<keyword evidence="2" id="KW-0201">Cytochrome c-type biogenesis</keyword>
<dbReference type="GO" id="GO:0030313">
    <property type="term" value="C:cell envelope"/>
    <property type="evidence" value="ECO:0007669"/>
    <property type="project" value="UniProtKB-SubCell"/>
</dbReference>
<evidence type="ECO:0000256" key="4">
    <source>
        <dbReference type="ARBA" id="ARBA00023157"/>
    </source>
</evidence>
<dbReference type="PANTHER" id="PTHR42852:SF6">
    <property type="entry name" value="THIOL:DISULFIDE INTERCHANGE PROTEIN DSBE"/>
    <property type="match status" value="1"/>
</dbReference>
<evidence type="ECO:0000313" key="7">
    <source>
        <dbReference type="Proteomes" id="UP000261257"/>
    </source>
</evidence>
<evidence type="ECO:0000256" key="1">
    <source>
        <dbReference type="ARBA" id="ARBA00004196"/>
    </source>
</evidence>
<sequence>MQFSKNVKITIGIMCLTGVCALSSLVGCSGNHGTNKKTETTNKVANETTGEVLNAGMMNLEDDIFGNESYEQDTYKTVTGEEVKSDDERVVFYNATGYITPDAWKEKGIMANSDGTDLNISFFSTLFFEEINAMTEEEAASVTPEEFEGRGVSFGKLFYREGKGDDTEASEYGKKSGFEICERVGTYAGNTYYIAYSNEKTREDFPGLKDEEYKEYEELTGEIKNLKEHILVFKPMMDSIAKGFANFKAEDLEGNEITQDIFNQYDLTMINVWATWCGSCLAEMPDLVKLHNGLNENVNMISICIDATENKETAQKIMKTENAKFTTLMDNEQLKESILNNLGAVPTSIFVDKEGNVVGKMVEGARSLEEYESIIEDKLTELQNQ</sequence>
<evidence type="ECO:0000256" key="3">
    <source>
        <dbReference type="ARBA" id="ARBA00022968"/>
    </source>
</evidence>
<keyword evidence="4" id="KW-1015">Disulfide bond</keyword>
<name>A0A3E4TKJ4_9FIRM</name>
<dbReference type="RefSeq" id="WP_117635000.1">
    <property type="nucleotide sequence ID" value="NZ_JAQDZV010000006.1"/>
</dbReference>
<dbReference type="PROSITE" id="PS51257">
    <property type="entry name" value="PROKAR_LIPOPROTEIN"/>
    <property type="match status" value="1"/>
</dbReference>
<protein>
    <submittedName>
        <fullName evidence="6">TlpA family protein disulfide reductase</fullName>
    </submittedName>
</protein>
<dbReference type="InterPro" id="IPR013740">
    <property type="entry name" value="Redoxin"/>
</dbReference>
<dbReference type="GO" id="GO:0016491">
    <property type="term" value="F:oxidoreductase activity"/>
    <property type="evidence" value="ECO:0007669"/>
    <property type="project" value="InterPro"/>
</dbReference>
<evidence type="ECO:0000313" key="6">
    <source>
        <dbReference type="EMBL" id="RGL91599.1"/>
    </source>
</evidence>
<comment type="subcellular location">
    <subcellularLocation>
        <location evidence="1">Cell envelope</location>
    </subcellularLocation>
</comment>
<dbReference type="PROSITE" id="PS00194">
    <property type="entry name" value="THIOREDOXIN_1"/>
    <property type="match status" value="1"/>
</dbReference>
<accession>A0A3E4TKJ4</accession>
<dbReference type="PANTHER" id="PTHR42852">
    <property type="entry name" value="THIOL:DISULFIDE INTERCHANGE PROTEIN DSBE"/>
    <property type="match status" value="1"/>
</dbReference>
<gene>
    <name evidence="6" type="ORF">DXC39_33510</name>
</gene>
<keyword evidence="3" id="KW-0812">Transmembrane</keyword>
<dbReference type="CDD" id="cd02966">
    <property type="entry name" value="TlpA_like_family"/>
    <property type="match status" value="1"/>
</dbReference>
<dbReference type="EMBL" id="QSSQ01000085">
    <property type="protein sequence ID" value="RGL91599.1"/>
    <property type="molecule type" value="Genomic_DNA"/>
</dbReference>
<dbReference type="InterPro" id="IPR050553">
    <property type="entry name" value="Thioredoxin_ResA/DsbE_sf"/>
</dbReference>
<dbReference type="InterPro" id="IPR017937">
    <property type="entry name" value="Thioredoxin_CS"/>
</dbReference>
<keyword evidence="5" id="KW-0676">Redox-active center</keyword>
<dbReference type="PROSITE" id="PS51352">
    <property type="entry name" value="THIOREDOXIN_2"/>
    <property type="match status" value="1"/>
</dbReference>
<dbReference type="Proteomes" id="UP000261257">
    <property type="component" value="Unassembled WGS sequence"/>
</dbReference>